<dbReference type="OrthoDB" id="8678477at2"/>
<dbReference type="CDD" id="cd13577">
    <property type="entry name" value="PBP2_BugE_Glu"/>
    <property type="match status" value="1"/>
</dbReference>
<evidence type="ECO:0000313" key="3">
    <source>
        <dbReference type="EMBL" id="RGE46577.1"/>
    </source>
</evidence>
<sequence>MAMHRLRRTVLSSIAACMATAALAPAFAADAVADYPSRPIRLVVPFGAGGSTDMVARLLAEKMSTVLGKSVVVDNKGGAGGSIGASEVAKAAADGYTIGMATVSTHGSNPAIFRKLPYDAIKDFAPITNVMAVPSVFVVNASVPAKTMKEFIALAKANPGKYSFASPGTGSLGHANIENFMNLAGIDLLHIPYKGAGQAITDALGGQVNAMTDNLPSTLPHIKNGQLRPLAVLAFKRAEVLPDVPTYTELGFPQMGDGGWFGLVAPAGTPKPIIDKLNAAAHKAMAMPDYLEKQKSISGESMGNTPEQFAKQIKTAIDRYTAVAKRANIKLD</sequence>
<name>A0A373FRT9_COMTE</name>
<comment type="caution">
    <text evidence="3">The sequence shown here is derived from an EMBL/GenBank/DDBJ whole genome shotgun (WGS) entry which is preliminary data.</text>
</comment>
<keyword evidence="4" id="KW-1185">Reference proteome</keyword>
<dbReference type="PANTHER" id="PTHR42928">
    <property type="entry name" value="TRICARBOXYLATE-BINDING PROTEIN"/>
    <property type="match status" value="1"/>
</dbReference>
<dbReference type="Gene3D" id="3.40.190.150">
    <property type="entry name" value="Bordetella uptake gene, domain 1"/>
    <property type="match status" value="1"/>
</dbReference>
<dbReference type="PROSITE" id="PS51318">
    <property type="entry name" value="TAT"/>
    <property type="match status" value="1"/>
</dbReference>
<dbReference type="InterPro" id="IPR006311">
    <property type="entry name" value="TAT_signal"/>
</dbReference>
<proteinExistence type="inferred from homology"/>
<keyword evidence="2" id="KW-0732">Signal</keyword>
<organism evidence="3 4">
    <name type="scientific">Comamonas testosteroni</name>
    <name type="common">Pseudomonas testosteroni</name>
    <dbReference type="NCBI Taxonomy" id="285"/>
    <lineage>
        <taxon>Bacteria</taxon>
        <taxon>Pseudomonadati</taxon>
        <taxon>Pseudomonadota</taxon>
        <taxon>Betaproteobacteria</taxon>
        <taxon>Burkholderiales</taxon>
        <taxon>Comamonadaceae</taxon>
        <taxon>Comamonas</taxon>
    </lineage>
</organism>
<dbReference type="EMBL" id="QURR01000002">
    <property type="protein sequence ID" value="RGE46577.1"/>
    <property type="molecule type" value="Genomic_DNA"/>
</dbReference>
<evidence type="ECO:0000313" key="4">
    <source>
        <dbReference type="Proteomes" id="UP000261948"/>
    </source>
</evidence>
<feature type="signal peptide" evidence="2">
    <location>
        <begin position="1"/>
        <end position="28"/>
    </location>
</feature>
<dbReference type="PANTHER" id="PTHR42928:SF5">
    <property type="entry name" value="BLR1237 PROTEIN"/>
    <property type="match status" value="1"/>
</dbReference>
<dbReference type="Proteomes" id="UP000261948">
    <property type="component" value="Unassembled WGS sequence"/>
</dbReference>
<dbReference type="Gene3D" id="3.40.190.10">
    <property type="entry name" value="Periplasmic binding protein-like II"/>
    <property type="match status" value="1"/>
</dbReference>
<gene>
    <name evidence="3" type="ORF">DZC30_02035</name>
</gene>
<evidence type="ECO:0000256" key="2">
    <source>
        <dbReference type="SAM" id="SignalP"/>
    </source>
</evidence>
<evidence type="ECO:0000256" key="1">
    <source>
        <dbReference type="ARBA" id="ARBA00006987"/>
    </source>
</evidence>
<dbReference type="SUPFAM" id="SSF53850">
    <property type="entry name" value="Periplasmic binding protein-like II"/>
    <property type="match status" value="1"/>
</dbReference>
<dbReference type="PIRSF" id="PIRSF017082">
    <property type="entry name" value="YflP"/>
    <property type="match status" value="1"/>
</dbReference>
<dbReference type="Pfam" id="PF03401">
    <property type="entry name" value="TctC"/>
    <property type="match status" value="1"/>
</dbReference>
<feature type="chain" id="PRO_5016747584" evidence="2">
    <location>
        <begin position="29"/>
        <end position="332"/>
    </location>
</feature>
<protein>
    <submittedName>
        <fullName evidence="3">Tripartite tricarboxylate transporter substrate binding protein BugE</fullName>
    </submittedName>
</protein>
<reference evidence="3 4" key="1">
    <citation type="submission" date="2018-08" db="EMBL/GenBank/DDBJ databases">
        <title>Comamonas testosteroni strain SWCO2.</title>
        <authorList>
            <person name="Jiang N."/>
            <person name="Zhang X.Z."/>
        </authorList>
    </citation>
    <scope>NUCLEOTIDE SEQUENCE [LARGE SCALE GENOMIC DNA]</scope>
    <source>
        <strain evidence="3 4">SWCO2</strain>
    </source>
</reference>
<comment type="similarity">
    <text evidence="1">Belongs to the UPF0065 (bug) family.</text>
</comment>
<dbReference type="InterPro" id="IPR042100">
    <property type="entry name" value="Bug_dom1"/>
</dbReference>
<dbReference type="AlphaFoldDB" id="A0A373FRT9"/>
<accession>A0A373FRT9</accession>
<dbReference type="InterPro" id="IPR005064">
    <property type="entry name" value="BUG"/>
</dbReference>